<dbReference type="Proteomes" id="UP000821845">
    <property type="component" value="Chromosome 8"/>
</dbReference>
<comment type="caution">
    <text evidence="1">The sequence shown here is derived from an EMBL/GenBank/DDBJ whole genome shotgun (WGS) entry which is preliminary data.</text>
</comment>
<evidence type="ECO:0000313" key="2">
    <source>
        <dbReference type="Proteomes" id="UP000821845"/>
    </source>
</evidence>
<gene>
    <name evidence="1" type="ORF">HPB50_025701</name>
</gene>
<protein>
    <submittedName>
        <fullName evidence="1">Uncharacterized protein</fullName>
    </submittedName>
</protein>
<sequence length="297" mass="31721">MPPPTKKRKFITLEDKAAIIGEVEKGRKKMDIAEEFGVACSSLSTILKNKASILGALENGASARNKTMKRPTDVDMFMALEMIAAAWIATSPAVITNCFTHAGLVTPQASCADPAEPEEGSPVCALDDGDSAVPPSLTSAWGELCAVANEIPDGLSVHEFVCADEGVVVHEEVTDEAIVSSVCEAGDPDEQRPEQPEKTTSPQDVLNAFDTIRSFFGEHDDDVAMDHFLQCGALHRTRLAAASSPCRSSLPAAASPTTLEAALALLRTLCPQLLRDQSTRNDTPPPEEHLLDLEMDP</sequence>
<organism evidence="1 2">
    <name type="scientific">Hyalomma asiaticum</name>
    <name type="common">Tick</name>
    <dbReference type="NCBI Taxonomy" id="266040"/>
    <lineage>
        <taxon>Eukaryota</taxon>
        <taxon>Metazoa</taxon>
        <taxon>Ecdysozoa</taxon>
        <taxon>Arthropoda</taxon>
        <taxon>Chelicerata</taxon>
        <taxon>Arachnida</taxon>
        <taxon>Acari</taxon>
        <taxon>Parasitiformes</taxon>
        <taxon>Ixodida</taxon>
        <taxon>Ixodoidea</taxon>
        <taxon>Ixodidae</taxon>
        <taxon>Hyalomminae</taxon>
        <taxon>Hyalomma</taxon>
    </lineage>
</organism>
<proteinExistence type="predicted"/>
<evidence type="ECO:0000313" key="1">
    <source>
        <dbReference type="EMBL" id="KAH6924824.1"/>
    </source>
</evidence>
<keyword evidence="2" id="KW-1185">Reference proteome</keyword>
<dbReference type="EMBL" id="CM023488">
    <property type="protein sequence ID" value="KAH6924824.1"/>
    <property type="molecule type" value="Genomic_DNA"/>
</dbReference>
<name>A0ACB7RSI6_HYAAI</name>
<accession>A0ACB7RSI6</accession>
<reference evidence="1" key="1">
    <citation type="submission" date="2020-05" db="EMBL/GenBank/DDBJ databases">
        <title>Large-scale comparative analyses of tick genomes elucidate their genetic diversity and vector capacities.</title>
        <authorList>
            <person name="Jia N."/>
            <person name="Wang J."/>
            <person name="Shi W."/>
            <person name="Du L."/>
            <person name="Sun Y."/>
            <person name="Zhan W."/>
            <person name="Jiang J."/>
            <person name="Wang Q."/>
            <person name="Zhang B."/>
            <person name="Ji P."/>
            <person name="Sakyi L.B."/>
            <person name="Cui X."/>
            <person name="Yuan T."/>
            <person name="Jiang B."/>
            <person name="Yang W."/>
            <person name="Lam T.T.-Y."/>
            <person name="Chang Q."/>
            <person name="Ding S."/>
            <person name="Wang X."/>
            <person name="Zhu J."/>
            <person name="Ruan X."/>
            <person name="Zhao L."/>
            <person name="Wei J."/>
            <person name="Que T."/>
            <person name="Du C."/>
            <person name="Cheng J."/>
            <person name="Dai P."/>
            <person name="Han X."/>
            <person name="Huang E."/>
            <person name="Gao Y."/>
            <person name="Liu J."/>
            <person name="Shao H."/>
            <person name="Ye R."/>
            <person name="Li L."/>
            <person name="Wei W."/>
            <person name="Wang X."/>
            <person name="Wang C."/>
            <person name="Yang T."/>
            <person name="Huo Q."/>
            <person name="Li W."/>
            <person name="Guo W."/>
            <person name="Chen H."/>
            <person name="Zhou L."/>
            <person name="Ni X."/>
            <person name="Tian J."/>
            <person name="Zhou Y."/>
            <person name="Sheng Y."/>
            <person name="Liu T."/>
            <person name="Pan Y."/>
            <person name="Xia L."/>
            <person name="Li J."/>
            <person name="Zhao F."/>
            <person name="Cao W."/>
        </authorList>
    </citation>
    <scope>NUCLEOTIDE SEQUENCE</scope>
    <source>
        <strain evidence="1">Hyas-2018</strain>
    </source>
</reference>